<dbReference type="RefSeq" id="XP_024333579.1">
    <property type="nucleotide sequence ID" value="XM_024487381.1"/>
</dbReference>
<dbReference type="Pfam" id="PF13391">
    <property type="entry name" value="HNH_2"/>
    <property type="match status" value="1"/>
</dbReference>
<name>A0A1X6MK98_9APHY</name>
<dbReference type="InterPro" id="IPR003615">
    <property type="entry name" value="HNH_nuc"/>
</dbReference>
<feature type="region of interest" description="Disordered" evidence="1">
    <location>
        <begin position="18"/>
        <end position="72"/>
    </location>
</feature>
<sequence length="739" mass="83534">MVGILKPRRSLRLKDVKKVHYDESSDAGSVPDLELKPKHVKRKIKSSDDEDGYEPDREATPVDGSTPNRRVKRKVCMSDDARQRAVDKSPNKGACILSRLNDRTVQFCHVLPRATDSSVLASLEWWWGLTKTLNVDSHHNVAFRASPFPEASRYAWAYLHTVRGDLHVLWDRGDLFIAPMPNVVMRLLDKFTDSGRYKIWEVLEEEKFYSYSVVPHPALANSQTREGFACRFDTIECVQSQAKPHFMILNAVMKIKENKKLWVKVLEAFYKRINLKADASRVVEGMVTLGDLWTAPLPWDAQLIRNEDEPQEVEDEQQEVEDEQQEAEDEPSLPIVIPTGIPRTPEQPKAVIGPGGLVQDIGRESKTPEPEDVPCYSNLKSCAAQLAPTGPRCLLSLQDDKSIQCCHVVARSTTHTTRKNLAAWWGLVDFDINTPFNIFLLRADVHSMWDQGDLLFMPEPEVIKKYLAPSIVPIDVGMSLDEPFEVCDGPIHKYCVVAHRDVPDTDKSCAFRREFKTVGYVYSRVPPQFATYNAGLALSKGAGPADFVMALDAFYKEHKTARRVYLACIALPVVASDNLEQNSTYYSVDAGSEIYNHTVVHVFPLFNVYERWFTANTERADGECETRTERAVCHISAWRTNLGSSESSITPVKTERFLLHFTANAHLLAHTVERVFRWQRFHHDRNKVPAFTSFLSEDFAAFRDAETRATNLLILWEERGLALGTSPPPALSPAAGHTA</sequence>
<dbReference type="STRING" id="670580.A0A1X6MK98"/>
<protein>
    <recommendedName>
        <fullName evidence="2">HNH nuclease domain-containing protein</fullName>
    </recommendedName>
</protein>
<feature type="region of interest" description="Disordered" evidence="1">
    <location>
        <begin position="308"/>
        <end position="331"/>
    </location>
</feature>
<proteinExistence type="predicted"/>
<evidence type="ECO:0000256" key="1">
    <source>
        <dbReference type="SAM" id="MobiDB-lite"/>
    </source>
</evidence>
<reference evidence="3 4" key="1">
    <citation type="submission" date="2017-04" db="EMBL/GenBank/DDBJ databases">
        <title>Genome Sequence of the Model Brown-Rot Fungus Postia placenta SB12.</title>
        <authorList>
            <consortium name="DOE Joint Genome Institute"/>
            <person name="Gaskell J."/>
            <person name="Kersten P."/>
            <person name="Larrondo L.F."/>
            <person name="Canessa P."/>
            <person name="Martinez D."/>
            <person name="Hibbett D."/>
            <person name="Schmoll M."/>
            <person name="Kubicek C.P."/>
            <person name="Martinez A.T."/>
            <person name="Yadav J."/>
            <person name="Master E."/>
            <person name="Magnuson J.K."/>
            <person name="James T."/>
            <person name="Yaver D."/>
            <person name="Berka R."/>
            <person name="Labutti K."/>
            <person name="Lipzen A."/>
            <person name="Aerts A."/>
            <person name="Barry K."/>
            <person name="Henrissat B."/>
            <person name="Blanchette R."/>
            <person name="Grigoriev I."/>
            <person name="Cullen D."/>
        </authorList>
    </citation>
    <scope>NUCLEOTIDE SEQUENCE [LARGE SCALE GENOMIC DNA]</scope>
    <source>
        <strain evidence="3 4">MAD-698-R-SB12</strain>
    </source>
</reference>
<keyword evidence="4" id="KW-1185">Reference proteome</keyword>
<evidence type="ECO:0000313" key="4">
    <source>
        <dbReference type="Proteomes" id="UP000194127"/>
    </source>
</evidence>
<dbReference type="GeneID" id="36332330"/>
<dbReference type="Proteomes" id="UP000194127">
    <property type="component" value="Unassembled WGS sequence"/>
</dbReference>
<accession>A0A1X6MK98</accession>
<dbReference type="AlphaFoldDB" id="A0A1X6MK98"/>
<evidence type="ECO:0000313" key="3">
    <source>
        <dbReference type="EMBL" id="OSX56785.1"/>
    </source>
</evidence>
<dbReference type="EMBL" id="KZ110611">
    <property type="protein sequence ID" value="OSX56785.1"/>
    <property type="molecule type" value="Genomic_DNA"/>
</dbReference>
<feature type="domain" description="HNH nuclease" evidence="2">
    <location>
        <begin position="393"/>
        <end position="456"/>
    </location>
</feature>
<dbReference type="OrthoDB" id="2805113at2759"/>
<evidence type="ECO:0000259" key="2">
    <source>
        <dbReference type="Pfam" id="PF13391"/>
    </source>
</evidence>
<gene>
    <name evidence="3" type="ORF">POSPLADRAFT_1158918</name>
</gene>
<organism evidence="3 4">
    <name type="scientific">Postia placenta MAD-698-R-SB12</name>
    <dbReference type="NCBI Taxonomy" id="670580"/>
    <lineage>
        <taxon>Eukaryota</taxon>
        <taxon>Fungi</taxon>
        <taxon>Dikarya</taxon>
        <taxon>Basidiomycota</taxon>
        <taxon>Agaricomycotina</taxon>
        <taxon>Agaricomycetes</taxon>
        <taxon>Polyporales</taxon>
        <taxon>Adustoporiaceae</taxon>
        <taxon>Rhodonia</taxon>
    </lineage>
</organism>
<feature type="compositionally biased region" description="Acidic residues" evidence="1">
    <location>
        <begin position="309"/>
        <end position="331"/>
    </location>
</feature>